<dbReference type="InterPro" id="IPR003385">
    <property type="entry name" value="Glyco_hydro_77"/>
</dbReference>
<dbReference type="InterPro" id="IPR017853">
    <property type="entry name" value="GH"/>
</dbReference>
<evidence type="ECO:0000256" key="10">
    <source>
        <dbReference type="RuleBase" id="RU361207"/>
    </source>
</evidence>
<evidence type="ECO:0000256" key="9">
    <source>
        <dbReference type="ARBA" id="ARBA00031501"/>
    </source>
</evidence>
<dbReference type="Gene3D" id="3.20.20.80">
    <property type="entry name" value="Glycosidases"/>
    <property type="match status" value="1"/>
</dbReference>
<keyword evidence="7 10" id="KW-0119">Carbohydrate metabolism</keyword>
<comment type="caution">
    <text evidence="12">The sequence shown here is derived from an EMBL/GenBank/DDBJ whole genome shotgun (WGS) entry which is preliminary data.</text>
</comment>
<gene>
    <name evidence="12" type="primary">malQ</name>
    <name evidence="12" type="ORF">J5V48_02980</name>
</gene>
<dbReference type="Pfam" id="PF02446">
    <property type="entry name" value="Glyco_hydro_77"/>
    <property type="match status" value="1"/>
</dbReference>
<keyword evidence="6 10" id="KW-0808">Transferase</keyword>
<keyword evidence="5 10" id="KW-0328">Glycosyltransferase</keyword>
<comment type="catalytic activity">
    <reaction evidence="1 10">
        <text>Transfers a segment of a (1-&gt;4)-alpha-D-glucan to a new position in an acceptor, which may be glucose or a (1-&gt;4)-alpha-D-glucan.</text>
        <dbReference type="EC" id="2.4.1.25"/>
    </reaction>
</comment>
<dbReference type="SUPFAM" id="SSF51445">
    <property type="entry name" value="(Trans)glycosidases"/>
    <property type="match status" value="1"/>
</dbReference>
<dbReference type="PANTHER" id="PTHR32438:SF5">
    <property type="entry name" value="4-ALPHA-GLUCANOTRANSFERASE DPE1, CHLOROPLASTIC_AMYLOPLASTIC"/>
    <property type="match status" value="1"/>
</dbReference>
<evidence type="ECO:0000313" key="13">
    <source>
        <dbReference type="Proteomes" id="UP000731465"/>
    </source>
</evidence>
<sequence>MIDIQKLADDKGVARSYIDANNVLQHIDGEYRKNALEILGYPVNDQKALEKVLTEQKRATFKNMVDPVTVINDQDFKQFYFRIEESASEDENATVTVVVKLEDGRKIENTVLLSEVEIAQYETFEGVTYDTRRYKLISHFPYGYHELSVSVNSKNVNKKSAVMSLIVTPYKMYLPEEIASGKRVWGVSSQLYSVRSHSNWGIGDFADLKQLLLGVKKCGGEFVGLNPMHAGYPYDPNSVSPYSPSSRNYINIVYISVNDVPELLNCPQAQELIHSEQFQQKLRVLREKEYVDYRGVLECKLEALRCIFDNVKVDDKRSNRGLKFLDFVEQGGEDLQNFATYDALMKHFHDEGKFVNSWEQFPSEYHDIHSPFVKAWAKEHESDVKFFCYLQFLASEQLTAAYKAAKEAGMLIGTYRDLAVGVAKQSCDVWGDVAKVFRTNGSIGCPPDPLGPLGQNWGLAPMSPEALKQNAYKPLIRMYKSNMKSCGAMRIDHAAGLYRLWLTRVGDPASKGAYVHYDLHDLLSILSLESHRNKCLLICEDLGTIPVELTKALRAYGALSYKTFFDGVAEDGGFIAPKDYICEAMSALTTHDMPTLVGWWNYYDLSLGQQLGIYKPEEAQALQSARAVAKQRILDSMHGLGSIADTYPKNVADAKMDDVLSTAMQVHLCSGSCYLFSTQVEDWIGVDKPVNIPGTLDEYPNWRRKLTKDLEDIFEDKKVLAMTKAMTEARNR</sequence>
<dbReference type="Proteomes" id="UP000731465">
    <property type="component" value="Unassembled WGS sequence"/>
</dbReference>
<feature type="domain" description="MalQ N-terminal beta-sandwich" evidence="11">
    <location>
        <begin position="66"/>
        <end position="169"/>
    </location>
</feature>
<dbReference type="EMBL" id="JAGFNY010000006">
    <property type="protein sequence ID" value="MBW7569852.1"/>
    <property type="molecule type" value="Genomic_DNA"/>
</dbReference>
<name>A0ABS7DFG6_9GAMM</name>
<dbReference type="EC" id="2.4.1.25" evidence="3 10"/>
<protein>
    <recommendedName>
        <fullName evidence="4 10">4-alpha-glucanotransferase</fullName>
        <ecNumber evidence="3 10">2.4.1.25</ecNumber>
    </recommendedName>
    <alternativeName>
        <fullName evidence="8 10">Amylomaltase</fullName>
    </alternativeName>
    <alternativeName>
        <fullName evidence="9 10">Disproportionating enzyme</fullName>
    </alternativeName>
</protein>
<evidence type="ECO:0000256" key="7">
    <source>
        <dbReference type="ARBA" id="ARBA00023277"/>
    </source>
</evidence>
<dbReference type="PANTHER" id="PTHR32438">
    <property type="entry name" value="4-ALPHA-GLUCANOTRANSFERASE DPE1, CHLOROPLASTIC/AMYLOPLASTIC"/>
    <property type="match status" value="1"/>
</dbReference>
<evidence type="ECO:0000256" key="5">
    <source>
        <dbReference type="ARBA" id="ARBA00022676"/>
    </source>
</evidence>
<evidence type="ECO:0000256" key="3">
    <source>
        <dbReference type="ARBA" id="ARBA00012560"/>
    </source>
</evidence>
<dbReference type="Pfam" id="PF21226">
    <property type="entry name" value="MalQ_N"/>
    <property type="match status" value="1"/>
</dbReference>
<evidence type="ECO:0000259" key="11">
    <source>
        <dbReference type="Pfam" id="PF21226"/>
    </source>
</evidence>
<dbReference type="RefSeq" id="WP_219936963.1">
    <property type="nucleotide sequence ID" value="NZ_JAGFNY010000006.1"/>
</dbReference>
<evidence type="ECO:0000256" key="8">
    <source>
        <dbReference type="ARBA" id="ARBA00031423"/>
    </source>
</evidence>
<reference evidence="12 13" key="1">
    <citation type="submission" date="2021-03" db="EMBL/GenBank/DDBJ databases">
        <title>Succinivibrio sp. nov. isolated from feces of cow.</title>
        <authorList>
            <person name="Choi J.-Y."/>
        </authorList>
    </citation>
    <scope>NUCLEOTIDE SEQUENCE [LARGE SCALE GENOMIC DNA]</scope>
    <source>
        <strain evidence="12 13">AGMB01872</strain>
    </source>
</reference>
<dbReference type="GO" id="GO:0004134">
    <property type="term" value="F:4-alpha-glucanotransferase activity"/>
    <property type="evidence" value="ECO:0007669"/>
    <property type="project" value="UniProtKB-EC"/>
</dbReference>
<organism evidence="12 13">
    <name type="scientific">Succinivibrio faecicola</name>
    <dbReference type="NCBI Taxonomy" id="2820300"/>
    <lineage>
        <taxon>Bacteria</taxon>
        <taxon>Pseudomonadati</taxon>
        <taxon>Pseudomonadota</taxon>
        <taxon>Gammaproteobacteria</taxon>
        <taxon>Aeromonadales</taxon>
        <taxon>Succinivibrionaceae</taxon>
        <taxon>Succinivibrio</taxon>
    </lineage>
</organism>
<comment type="similarity">
    <text evidence="2 10">Belongs to the disproportionating enzyme family.</text>
</comment>
<dbReference type="InterPro" id="IPR048458">
    <property type="entry name" value="MalQ_N"/>
</dbReference>
<accession>A0ABS7DFG6</accession>
<keyword evidence="13" id="KW-1185">Reference proteome</keyword>
<evidence type="ECO:0000256" key="6">
    <source>
        <dbReference type="ARBA" id="ARBA00022679"/>
    </source>
</evidence>
<evidence type="ECO:0000256" key="2">
    <source>
        <dbReference type="ARBA" id="ARBA00005684"/>
    </source>
</evidence>
<evidence type="ECO:0000313" key="12">
    <source>
        <dbReference type="EMBL" id="MBW7569852.1"/>
    </source>
</evidence>
<proteinExistence type="inferred from homology"/>
<evidence type="ECO:0000256" key="1">
    <source>
        <dbReference type="ARBA" id="ARBA00000439"/>
    </source>
</evidence>
<dbReference type="NCBIfam" id="TIGR00217">
    <property type="entry name" value="malQ"/>
    <property type="match status" value="1"/>
</dbReference>
<evidence type="ECO:0000256" key="4">
    <source>
        <dbReference type="ARBA" id="ARBA00020295"/>
    </source>
</evidence>